<gene>
    <name evidence="1" type="ORF">KQX54_004918</name>
</gene>
<evidence type="ECO:0000313" key="1">
    <source>
        <dbReference type="EMBL" id="KAH0552068.1"/>
    </source>
</evidence>
<sequence length="312" mass="36338">MYAIENGHSSLALSLIEAVKDHEWINARDSDGYPATHYRLLLDDSRNSRCFNNNDTEFKDDLSSAIVIRELLDAGADVNATINNDPNSLLINIAALKHFPQTLCELLPYYDNTSKSTALHYLLRPPKTPQTESTISTKRACIALILKNIIYRRTFGFFVPEDEKILMDKLIAEDTYYKKLTHTYKQNDVQGELKTKVLKYDDKTITYYDFIMSCFNDKKLRLIVQNKSLMDAFENTFPNPHSYFIHMSFLNKPDITSYSMECFNDVDYFLIRNQISIRIKKTSRRLEQLKALKKIENLYKAIPLPYELAFYL</sequence>
<accession>A0AAV7IEV7</accession>
<dbReference type="InterPro" id="IPR036770">
    <property type="entry name" value="Ankyrin_rpt-contain_sf"/>
</dbReference>
<dbReference type="Proteomes" id="UP000826195">
    <property type="component" value="Unassembled WGS sequence"/>
</dbReference>
<keyword evidence="2" id="KW-1185">Reference proteome</keyword>
<evidence type="ECO:0000313" key="2">
    <source>
        <dbReference type="Proteomes" id="UP000826195"/>
    </source>
</evidence>
<dbReference type="Gene3D" id="1.25.40.20">
    <property type="entry name" value="Ankyrin repeat-containing domain"/>
    <property type="match status" value="1"/>
</dbReference>
<dbReference type="AlphaFoldDB" id="A0AAV7IEV7"/>
<reference evidence="1 2" key="1">
    <citation type="journal article" date="2021" name="J. Hered.">
        <title>A chromosome-level genome assembly of the parasitoid wasp, Cotesia glomerata (Hymenoptera: Braconidae).</title>
        <authorList>
            <person name="Pinto B.J."/>
            <person name="Weis J.J."/>
            <person name="Gamble T."/>
            <person name="Ode P.J."/>
            <person name="Paul R."/>
            <person name="Zaspel J.M."/>
        </authorList>
    </citation>
    <scope>NUCLEOTIDE SEQUENCE [LARGE SCALE GENOMIC DNA]</scope>
    <source>
        <strain evidence="1">CgM1</strain>
    </source>
</reference>
<protein>
    <submittedName>
        <fullName evidence="1">Uncharacterized protein</fullName>
    </submittedName>
</protein>
<proteinExistence type="predicted"/>
<dbReference type="EMBL" id="JAHXZJ010001492">
    <property type="protein sequence ID" value="KAH0552068.1"/>
    <property type="molecule type" value="Genomic_DNA"/>
</dbReference>
<name>A0AAV7IEV7_COTGL</name>
<comment type="caution">
    <text evidence="1">The sequence shown here is derived from an EMBL/GenBank/DDBJ whole genome shotgun (WGS) entry which is preliminary data.</text>
</comment>
<organism evidence="1 2">
    <name type="scientific">Cotesia glomerata</name>
    <name type="common">Lepidopteran parasitic wasp</name>
    <name type="synonym">Apanteles glomeratus</name>
    <dbReference type="NCBI Taxonomy" id="32391"/>
    <lineage>
        <taxon>Eukaryota</taxon>
        <taxon>Metazoa</taxon>
        <taxon>Ecdysozoa</taxon>
        <taxon>Arthropoda</taxon>
        <taxon>Hexapoda</taxon>
        <taxon>Insecta</taxon>
        <taxon>Pterygota</taxon>
        <taxon>Neoptera</taxon>
        <taxon>Endopterygota</taxon>
        <taxon>Hymenoptera</taxon>
        <taxon>Apocrita</taxon>
        <taxon>Ichneumonoidea</taxon>
        <taxon>Braconidae</taxon>
        <taxon>Microgastrinae</taxon>
        <taxon>Cotesia</taxon>
    </lineage>
</organism>
<dbReference type="SUPFAM" id="SSF48403">
    <property type="entry name" value="Ankyrin repeat"/>
    <property type="match status" value="1"/>
</dbReference>